<feature type="domain" description="PH" evidence="5">
    <location>
        <begin position="1"/>
        <end position="48"/>
    </location>
</feature>
<dbReference type="Gene3D" id="2.30.29.30">
    <property type="entry name" value="Pleckstrin-homology domain (PH domain)/Phosphotyrosine-binding domain (PTB)"/>
    <property type="match status" value="1"/>
</dbReference>
<dbReference type="AlphaFoldDB" id="A0AAX7U381"/>
<dbReference type="SMART" id="SM00233">
    <property type="entry name" value="PH"/>
    <property type="match status" value="1"/>
</dbReference>
<dbReference type="PANTHER" id="PTHR23113">
    <property type="entry name" value="GUANINE NUCLEOTIDE EXCHANGE FACTOR"/>
    <property type="match status" value="1"/>
</dbReference>
<dbReference type="Gene3D" id="1.20.870.10">
    <property type="entry name" value="Son of sevenless (SoS) protein Chain: S domain 1"/>
    <property type="match status" value="2"/>
</dbReference>
<feature type="region of interest" description="Disordered" evidence="4">
    <location>
        <begin position="627"/>
        <end position="761"/>
    </location>
</feature>
<reference evidence="9" key="1">
    <citation type="submission" date="2018-05" db="EMBL/GenBank/DDBJ databases">
        <authorList>
            <person name="Datahose"/>
        </authorList>
    </citation>
    <scope>NUCLEOTIDE SEQUENCE</scope>
</reference>
<feature type="compositionally biased region" description="Pro residues" evidence="4">
    <location>
        <begin position="705"/>
        <end position="728"/>
    </location>
</feature>
<keyword evidence="10" id="KW-1185">Reference proteome</keyword>
<evidence type="ECO:0008006" key="11">
    <source>
        <dbReference type="Google" id="ProtNLM"/>
    </source>
</evidence>
<dbReference type="PROSITE" id="PS50010">
    <property type="entry name" value="DH_2"/>
    <property type="match status" value="1"/>
</dbReference>
<dbReference type="PROSITE" id="PS50009">
    <property type="entry name" value="RASGEF_CAT"/>
    <property type="match status" value="1"/>
</dbReference>
<evidence type="ECO:0000259" key="7">
    <source>
        <dbReference type="PROSITE" id="PS50010"/>
    </source>
</evidence>
<dbReference type="Gene3D" id="1.10.840.10">
    <property type="entry name" value="Ras guanine-nucleotide exchange factors catalytic domain"/>
    <property type="match status" value="1"/>
</dbReference>
<evidence type="ECO:0000259" key="8">
    <source>
        <dbReference type="PROSITE" id="PS50212"/>
    </source>
</evidence>
<evidence type="ECO:0000256" key="3">
    <source>
        <dbReference type="SAM" id="Coils"/>
    </source>
</evidence>
<evidence type="ECO:0000313" key="10">
    <source>
        <dbReference type="Proteomes" id="UP000265100"/>
    </source>
</evidence>
<dbReference type="CDD" id="cd00155">
    <property type="entry name" value="RasGEF"/>
    <property type="match status" value="1"/>
</dbReference>
<dbReference type="InterPro" id="IPR023578">
    <property type="entry name" value="Ras_GEF_dom_sf"/>
</dbReference>
<reference evidence="9" key="2">
    <citation type="submission" date="2025-08" db="UniProtKB">
        <authorList>
            <consortium name="Ensembl"/>
        </authorList>
    </citation>
    <scope>IDENTIFICATION</scope>
</reference>
<dbReference type="PANTHER" id="PTHR23113:SF187">
    <property type="entry name" value="RAS-SPECIFIC GUANINE NUCLEOTIDE-RELEASING FACTOR 2"/>
    <property type="match status" value="1"/>
</dbReference>
<dbReference type="GO" id="GO:0005886">
    <property type="term" value="C:plasma membrane"/>
    <property type="evidence" value="ECO:0007669"/>
    <property type="project" value="TreeGrafter"/>
</dbReference>
<dbReference type="FunFam" id="1.10.840.10:FF:000004">
    <property type="entry name" value="ras-specific guanine nucleotide-releasing factor 2 isoform X1"/>
    <property type="match status" value="1"/>
</dbReference>
<dbReference type="InterPro" id="IPR001849">
    <property type="entry name" value="PH_domain"/>
</dbReference>
<dbReference type="CDD" id="cd00160">
    <property type="entry name" value="RhoGEF"/>
    <property type="match status" value="1"/>
</dbReference>
<dbReference type="GeneTree" id="ENSGT00940000155679"/>
<dbReference type="FunFam" id="1.20.870.10:FF:000004">
    <property type="entry name" value="Ras-specific guanine nucleotide-releasing factor 1 isoform 2"/>
    <property type="match status" value="1"/>
</dbReference>
<dbReference type="FunFam" id="1.20.900.10:FF:000005">
    <property type="entry name" value="Ras-specific guanine nucleotide-releasing factor 1 isoform 2"/>
    <property type="match status" value="1"/>
</dbReference>
<feature type="compositionally biased region" description="Low complexity" evidence="4">
    <location>
        <begin position="689"/>
        <end position="704"/>
    </location>
</feature>
<name>A0AAX7U381_ASTCA</name>
<dbReference type="InterPro" id="IPR035899">
    <property type="entry name" value="DBL_dom_sf"/>
</dbReference>
<evidence type="ECO:0000256" key="1">
    <source>
        <dbReference type="ARBA" id="ARBA00022658"/>
    </source>
</evidence>
<protein>
    <recommendedName>
        <fullName evidence="11">Ras protein-specific guanine nucleotide-releasing factor 2a</fullName>
    </recommendedName>
</protein>
<feature type="domain" description="PH" evidence="5">
    <location>
        <begin position="385"/>
        <end position="503"/>
    </location>
</feature>
<evidence type="ECO:0000256" key="2">
    <source>
        <dbReference type="PROSITE-ProRule" id="PRU00168"/>
    </source>
</evidence>
<dbReference type="Pfam" id="PF00617">
    <property type="entry name" value="RasGEF"/>
    <property type="match status" value="1"/>
</dbReference>
<dbReference type="PROSITE" id="PS50003">
    <property type="entry name" value="PH_DOMAIN"/>
    <property type="match status" value="2"/>
</dbReference>
<dbReference type="SMART" id="SM00325">
    <property type="entry name" value="RhoGEF"/>
    <property type="match status" value="1"/>
</dbReference>
<dbReference type="Proteomes" id="UP000265100">
    <property type="component" value="Chromosome 12"/>
</dbReference>
<keyword evidence="1 2" id="KW-0344">Guanine-nucleotide releasing factor</keyword>
<dbReference type="Pfam" id="PF00621">
    <property type="entry name" value="RhoGEF"/>
    <property type="match status" value="1"/>
</dbReference>
<dbReference type="Pfam" id="PF00618">
    <property type="entry name" value="RasGEF_N"/>
    <property type="match status" value="1"/>
</dbReference>
<accession>A0AAX7U381</accession>
<dbReference type="PROSITE" id="PS50212">
    <property type="entry name" value="RASGEF_NTER"/>
    <property type="match status" value="1"/>
</dbReference>
<dbReference type="SMART" id="SM00229">
    <property type="entry name" value="RasGEFN"/>
    <property type="match status" value="2"/>
</dbReference>
<dbReference type="InterPro" id="IPR011993">
    <property type="entry name" value="PH-like_dom_sf"/>
</dbReference>
<evidence type="ECO:0000259" key="5">
    <source>
        <dbReference type="PROSITE" id="PS50003"/>
    </source>
</evidence>
<evidence type="ECO:0000256" key="4">
    <source>
        <dbReference type="SAM" id="MobiDB-lite"/>
    </source>
</evidence>
<feature type="domain" description="Ras-GEF" evidence="6">
    <location>
        <begin position="950"/>
        <end position="1182"/>
    </location>
</feature>
<proteinExistence type="predicted"/>
<dbReference type="GO" id="GO:0007265">
    <property type="term" value="P:Ras protein signal transduction"/>
    <property type="evidence" value="ECO:0007669"/>
    <property type="project" value="TreeGrafter"/>
</dbReference>
<dbReference type="SUPFAM" id="SSF50729">
    <property type="entry name" value="PH domain-like"/>
    <property type="match status" value="1"/>
</dbReference>
<dbReference type="InterPro" id="IPR019804">
    <property type="entry name" value="Ras_G-nucl-exch_fac_CS"/>
</dbReference>
<dbReference type="PROSITE" id="PS50096">
    <property type="entry name" value="IQ"/>
    <property type="match status" value="1"/>
</dbReference>
<feature type="compositionally biased region" description="Polar residues" evidence="4">
    <location>
        <begin position="678"/>
        <end position="688"/>
    </location>
</feature>
<feature type="domain" description="N-terminal Ras-GEF" evidence="8">
    <location>
        <begin position="550"/>
        <end position="664"/>
    </location>
</feature>
<organism evidence="9 10">
    <name type="scientific">Astatotilapia calliptera</name>
    <name type="common">Eastern happy</name>
    <name type="synonym">Chromis callipterus</name>
    <dbReference type="NCBI Taxonomy" id="8154"/>
    <lineage>
        <taxon>Eukaryota</taxon>
        <taxon>Metazoa</taxon>
        <taxon>Chordata</taxon>
        <taxon>Craniata</taxon>
        <taxon>Vertebrata</taxon>
        <taxon>Euteleostomi</taxon>
        <taxon>Actinopterygii</taxon>
        <taxon>Neopterygii</taxon>
        <taxon>Teleostei</taxon>
        <taxon>Neoteleostei</taxon>
        <taxon>Acanthomorphata</taxon>
        <taxon>Ovalentaria</taxon>
        <taxon>Cichlomorphae</taxon>
        <taxon>Cichliformes</taxon>
        <taxon>Cichlidae</taxon>
        <taxon>African cichlids</taxon>
        <taxon>Pseudocrenilabrinae</taxon>
        <taxon>Haplochromini</taxon>
        <taxon>Astatotilapia</taxon>
    </lineage>
</organism>
<dbReference type="SMART" id="SM00147">
    <property type="entry name" value="RasGEF"/>
    <property type="match status" value="1"/>
</dbReference>
<evidence type="ECO:0000259" key="6">
    <source>
        <dbReference type="PROSITE" id="PS50009"/>
    </source>
</evidence>
<dbReference type="SUPFAM" id="SSF48366">
    <property type="entry name" value="Ras GEF"/>
    <property type="match status" value="1"/>
</dbReference>
<dbReference type="InterPro" id="IPR000651">
    <property type="entry name" value="Ras-like_Gua-exchang_fac_N"/>
</dbReference>
<evidence type="ECO:0000313" key="9">
    <source>
        <dbReference type="Ensembl" id="ENSACLP00000059951.1"/>
    </source>
</evidence>
<feature type="region of interest" description="Disordered" evidence="4">
    <location>
        <begin position="781"/>
        <end position="821"/>
    </location>
</feature>
<dbReference type="PROSITE" id="PS00720">
    <property type="entry name" value="RASGEF"/>
    <property type="match status" value="1"/>
</dbReference>
<sequence>MFSLIPSFIPYHYFLIMFGHDGQKPLELRTEEECECDEWVEAIQQASYSDIIIEREVLMQKYIHLVQIVETEKVAANQLRTQLEDQDTEIERLKAEIIALNKTKERMRPYHVFHENDDPDIKKIKKVQSFMRGWLCRRKWKIIVQDYICSPHAESMRKRNQIVFNMVEAETEYVHQLYILVNCFLRPLRMAASSKKPPISHDDVSSIFLNSETIMFLHEIFHQGLKARIANWPTLVLADLFDILLPMLNIYQEFVRNHQYSLQVLANCKQNRDFDKLLKQYESNAACEGRMLETFLTYPMFQIPRYIITLHELLAHTPHEHVERKSLEFAKSKLEELSRVMHDEVSDTENIRKNLAIERMIVEGCDILLDTSQTFVRQGSLIQLPSVERGKLSKVRLGSLSLKKEGERQCFLFTKHFLVCTRSSGGKLHLLKQGGVLSLIDCTLIEEPDANDEESKAGGQVFGQLDFKLVVEPSDSSSFTVVLLAPSRQEKAAWTSDISQCIDNIRCNGLMTSVFEENSKVTVPYMIKSDVRLHKDDVDICFSKTLNSCKVPQIRYASVERLLERLTDLRFLSIDFLNTFLHTYRIFTTATVVMDKLADIYKKPFSSIPIRSLELFFATNQNNRGVDHVNDKSPRLCRKFSSPPPLSIPSRTTSPVRTRKLSLHSPITARVGGLDLTSPLSNYSVNNNTSQSAGSSPTSAQTPTPQTPTPTTSSPPPPPSSTSPPPNNSKPTQEQVPPIPSSPDQSPCSTAEGEDVPRIDPFCGKLRRSIRRAVLESASLEKIIPESPQTSEAGDMSPCRSPSTPRHLRYRQPVQPGENSRCSVSPASAFAIATAAAGHGAPPVFTNSERTCDKEFIIRRAATNRVLNVLRHWVSKHSQDFEMNGDLKMSVICLLEEVLRDPDLLPQERKATANILNALSQDDQEDAQLRIEDILQMADCPKAECFESLSAMELAEQITLLDHIVFRSIPYEEFLGQGWMKVDKTERTPYIMKTSQHFNDMSNLVASQIMTHTDVGSRANSIEKWVAVADICRCLNNYNGVLEITSALNRSAIYRLKKTWAKVSKQTKALMDKLQKIVSSEGRFKNLRETLKNCNPPCVPYLGMYLTDLAFIEEGTPNFTEEGLVNFSKMRMISHIIREIRQFQQTPYRIEHQPKVTQYLLDKTLIMDEDTLYDLSLKIEPRLPA</sequence>
<feature type="coiled-coil region" evidence="3">
    <location>
        <begin position="66"/>
        <end position="103"/>
    </location>
</feature>
<reference evidence="9" key="3">
    <citation type="submission" date="2025-09" db="UniProtKB">
        <authorList>
            <consortium name="Ensembl"/>
        </authorList>
    </citation>
    <scope>IDENTIFICATION</scope>
</reference>
<dbReference type="CDD" id="cd06224">
    <property type="entry name" value="REM"/>
    <property type="match status" value="1"/>
</dbReference>
<dbReference type="GO" id="GO:0005085">
    <property type="term" value="F:guanyl-nucleotide exchange factor activity"/>
    <property type="evidence" value="ECO:0007669"/>
    <property type="project" value="UniProtKB-KW"/>
</dbReference>
<dbReference type="FunFam" id="2.30.29.30:FF:000117">
    <property type="entry name" value="ras-specific guanine nucleotide-releasing factor 1 isoform X2"/>
    <property type="match status" value="1"/>
</dbReference>
<dbReference type="Ensembl" id="ENSACLT00000096415.1">
    <property type="protein sequence ID" value="ENSACLP00000059951.1"/>
    <property type="gene ID" value="ENSACLG00000012112.2"/>
</dbReference>
<dbReference type="InterPro" id="IPR036964">
    <property type="entry name" value="RASGEF_cat_dom_sf"/>
</dbReference>
<dbReference type="InterPro" id="IPR001895">
    <property type="entry name" value="RASGEF_cat_dom"/>
</dbReference>
<dbReference type="InterPro" id="IPR000219">
    <property type="entry name" value="DH_dom"/>
</dbReference>
<feature type="domain" description="DH" evidence="7">
    <location>
        <begin position="158"/>
        <end position="344"/>
    </location>
</feature>
<dbReference type="SUPFAM" id="SSF48065">
    <property type="entry name" value="DBL homology domain (DH-domain)"/>
    <property type="match status" value="1"/>
</dbReference>
<keyword evidence="3" id="KW-0175">Coiled coil</keyword>
<dbReference type="InterPro" id="IPR008937">
    <property type="entry name" value="Ras-like_GEF"/>
</dbReference>
<dbReference type="Gene3D" id="1.20.900.10">
    <property type="entry name" value="Dbl homology (DH) domain"/>
    <property type="match status" value="1"/>
</dbReference>